<protein>
    <recommendedName>
        <fullName evidence="8">tRNA(Ile)-lysidine synthase</fullName>
        <ecNumber evidence="8">6.3.4.19</ecNumber>
    </recommendedName>
    <alternativeName>
        <fullName evidence="8">tRNA(Ile)-2-lysyl-cytidine synthase</fullName>
    </alternativeName>
    <alternativeName>
        <fullName evidence="8">tRNA(Ile)-lysidine synthetase</fullName>
    </alternativeName>
</protein>
<evidence type="ECO:0000256" key="3">
    <source>
        <dbReference type="ARBA" id="ARBA00022598"/>
    </source>
</evidence>
<comment type="similarity">
    <text evidence="8">Belongs to the tRNA(Ile)-lysidine synthase family.</text>
</comment>
<sequence>MGQDTQLTKHLLEWLDQYEPGLRRKIPQAYQTPVGRPRFLLAVSGGVDSMVLLATFADLAKQIDLQFSVIHINHHLRQQSDDEQAMVIDFCESQAIDLQVVEWSHPDPTNPERSELAAREFRYAVFEKIMVMRQAPYLVTAHHLNDQAETVLMRLVHGGRITSVAGIHPTRPIGLDSTSKSGFVLRPLLNVPKADLYDYAASHKIPYMEDASNHDLAFTRNRFRQTIIPVLTAEDDNLLDHLGHFAEASQASQDFAQAYMAQILKDMAMKRDETWKIDLGKMTAFSQAQQILLWQSLFDKIDASLVSFTQVGFERMVNFLNQDTGQGEWQLPGDFRLVKVYDTAYILPKTQVDFFEGNLNQHDYHHQRLLLNTWVQLGNDVQLGRFDQEIAVGSDVQVITQVPAGVDLVVRGRQTGDFIQLSNGHSQKLNRFFINEKIPAGVRDQLVVVADADQVVWAVLDGDTVLYANPSQTGDKVLVKF</sequence>
<evidence type="ECO:0000256" key="5">
    <source>
        <dbReference type="ARBA" id="ARBA00022741"/>
    </source>
</evidence>
<feature type="binding site" evidence="8">
    <location>
        <begin position="44"/>
        <end position="49"/>
    </location>
    <ligand>
        <name>ATP</name>
        <dbReference type="ChEBI" id="CHEBI:30616"/>
    </ligand>
</feature>
<comment type="subcellular location">
    <subcellularLocation>
        <location evidence="1 8">Cytoplasm</location>
    </subcellularLocation>
</comment>
<organism evidence="10 11">
    <name type="scientific">Aerococcus agrisoli</name>
    <dbReference type="NCBI Taxonomy" id="2487350"/>
    <lineage>
        <taxon>Bacteria</taxon>
        <taxon>Bacillati</taxon>
        <taxon>Bacillota</taxon>
        <taxon>Bacilli</taxon>
        <taxon>Lactobacillales</taxon>
        <taxon>Aerococcaceae</taxon>
        <taxon>Aerococcus</taxon>
    </lineage>
</organism>
<comment type="domain">
    <text evidence="8">The N-terminal region contains the highly conserved SGGXDS motif, predicted to be a P-loop motif involved in ATP binding.</text>
</comment>
<dbReference type="GO" id="GO:0005524">
    <property type="term" value="F:ATP binding"/>
    <property type="evidence" value="ECO:0007669"/>
    <property type="project" value="UniProtKB-UniRule"/>
</dbReference>
<dbReference type="NCBIfam" id="TIGR02433">
    <property type="entry name" value="lysidine_TilS_C"/>
    <property type="match status" value="1"/>
</dbReference>
<dbReference type="Pfam" id="PF01171">
    <property type="entry name" value="ATP_bind_3"/>
    <property type="match status" value="1"/>
</dbReference>
<dbReference type="NCBIfam" id="TIGR02432">
    <property type="entry name" value="lysidine_TilS_N"/>
    <property type="match status" value="1"/>
</dbReference>
<name>A0A3N4GEA7_9LACT</name>
<dbReference type="InterPro" id="IPR012094">
    <property type="entry name" value="tRNA_Ile_lys_synt"/>
</dbReference>
<dbReference type="GO" id="GO:0005737">
    <property type="term" value="C:cytoplasm"/>
    <property type="evidence" value="ECO:0007669"/>
    <property type="project" value="UniProtKB-SubCell"/>
</dbReference>
<dbReference type="RefSeq" id="WP_123779923.1">
    <property type="nucleotide sequence ID" value="NZ_RKMG01000013.1"/>
</dbReference>
<keyword evidence="11" id="KW-1185">Reference proteome</keyword>
<evidence type="ECO:0000256" key="4">
    <source>
        <dbReference type="ARBA" id="ARBA00022694"/>
    </source>
</evidence>
<dbReference type="InterPro" id="IPR014729">
    <property type="entry name" value="Rossmann-like_a/b/a_fold"/>
</dbReference>
<reference evidence="10 11" key="1">
    <citation type="submission" date="2018-11" db="EMBL/GenBank/DDBJ databases">
        <title>Aerococcus sp. SJQ22, whole genome shotgun sequence.</title>
        <authorList>
            <person name="Sun L."/>
            <person name="Gao X."/>
            <person name="Chen W."/>
            <person name="Huang K."/>
        </authorList>
    </citation>
    <scope>NUCLEOTIDE SEQUENCE [LARGE SCALE GENOMIC DNA]</scope>
    <source>
        <strain evidence="10 11">SJQ22</strain>
    </source>
</reference>
<dbReference type="InterPro" id="IPR012796">
    <property type="entry name" value="Lysidine-tRNA-synth_C"/>
</dbReference>
<keyword evidence="2 8" id="KW-0963">Cytoplasm</keyword>
<evidence type="ECO:0000313" key="11">
    <source>
        <dbReference type="Proteomes" id="UP000273977"/>
    </source>
</evidence>
<dbReference type="Gene3D" id="3.40.50.620">
    <property type="entry name" value="HUPs"/>
    <property type="match status" value="1"/>
</dbReference>
<dbReference type="SMART" id="SM00977">
    <property type="entry name" value="TilS_C"/>
    <property type="match status" value="1"/>
</dbReference>
<evidence type="ECO:0000256" key="8">
    <source>
        <dbReference type="HAMAP-Rule" id="MF_01161"/>
    </source>
</evidence>
<comment type="catalytic activity">
    <reaction evidence="7 8">
        <text>cytidine(34) in tRNA(Ile2) + L-lysine + ATP = lysidine(34) in tRNA(Ile2) + AMP + diphosphate + H(+)</text>
        <dbReference type="Rhea" id="RHEA:43744"/>
        <dbReference type="Rhea" id="RHEA-COMP:10625"/>
        <dbReference type="Rhea" id="RHEA-COMP:10670"/>
        <dbReference type="ChEBI" id="CHEBI:15378"/>
        <dbReference type="ChEBI" id="CHEBI:30616"/>
        <dbReference type="ChEBI" id="CHEBI:32551"/>
        <dbReference type="ChEBI" id="CHEBI:33019"/>
        <dbReference type="ChEBI" id="CHEBI:82748"/>
        <dbReference type="ChEBI" id="CHEBI:83665"/>
        <dbReference type="ChEBI" id="CHEBI:456215"/>
        <dbReference type="EC" id="6.3.4.19"/>
    </reaction>
</comment>
<dbReference type="GO" id="GO:0006400">
    <property type="term" value="P:tRNA modification"/>
    <property type="evidence" value="ECO:0007669"/>
    <property type="project" value="UniProtKB-UniRule"/>
</dbReference>
<dbReference type="InterPro" id="IPR011063">
    <property type="entry name" value="TilS/TtcA_N"/>
</dbReference>
<dbReference type="PANTHER" id="PTHR43033">
    <property type="entry name" value="TRNA(ILE)-LYSIDINE SYNTHASE-RELATED"/>
    <property type="match status" value="1"/>
</dbReference>
<dbReference type="AlphaFoldDB" id="A0A3N4GEA7"/>
<evidence type="ECO:0000256" key="2">
    <source>
        <dbReference type="ARBA" id="ARBA00022490"/>
    </source>
</evidence>
<evidence type="ECO:0000256" key="7">
    <source>
        <dbReference type="ARBA" id="ARBA00048539"/>
    </source>
</evidence>
<dbReference type="OrthoDB" id="9807403at2"/>
<dbReference type="Pfam" id="PF11734">
    <property type="entry name" value="TilS_C"/>
    <property type="match status" value="1"/>
</dbReference>
<dbReference type="EC" id="6.3.4.19" evidence="8"/>
<evidence type="ECO:0000256" key="6">
    <source>
        <dbReference type="ARBA" id="ARBA00022840"/>
    </source>
</evidence>
<evidence type="ECO:0000313" key="10">
    <source>
        <dbReference type="EMBL" id="RPA60555.1"/>
    </source>
</evidence>
<dbReference type="SUPFAM" id="SSF52402">
    <property type="entry name" value="Adenine nucleotide alpha hydrolases-like"/>
    <property type="match status" value="1"/>
</dbReference>
<dbReference type="HAMAP" id="MF_01161">
    <property type="entry name" value="tRNA_Ile_lys_synt"/>
    <property type="match status" value="1"/>
</dbReference>
<keyword evidence="5 8" id="KW-0547">Nucleotide-binding</keyword>
<keyword evidence="6 8" id="KW-0067">ATP-binding</keyword>
<comment type="caution">
    <text evidence="10">The sequence shown here is derived from an EMBL/GenBank/DDBJ whole genome shotgun (WGS) entry which is preliminary data.</text>
</comment>
<dbReference type="SUPFAM" id="SSF56037">
    <property type="entry name" value="PheT/TilS domain"/>
    <property type="match status" value="1"/>
</dbReference>
<comment type="function">
    <text evidence="8">Ligates lysine onto the cytidine present at position 34 of the AUA codon-specific tRNA(Ile) that contains the anticodon CAU, in an ATP-dependent manner. Cytidine is converted to lysidine, thus changing the amino acid specificity of the tRNA from methionine to isoleucine.</text>
</comment>
<dbReference type="GO" id="GO:0032267">
    <property type="term" value="F:tRNA(Ile)-lysidine synthase activity"/>
    <property type="evidence" value="ECO:0007669"/>
    <property type="project" value="UniProtKB-EC"/>
</dbReference>
<evidence type="ECO:0000256" key="1">
    <source>
        <dbReference type="ARBA" id="ARBA00004496"/>
    </source>
</evidence>
<keyword evidence="4 8" id="KW-0819">tRNA processing</keyword>
<dbReference type="EMBL" id="RKMG01000013">
    <property type="protein sequence ID" value="RPA60555.1"/>
    <property type="molecule type" value="Genomic_DNA"/>
</dbReference>
<gene>
    <name evidence="8 10" type="primary">tilS</name>
    <name evidence="10" type="ORF">EF384_05160</name>
</gene>
<dbReference type="Proteomes" id="UP000273977">
    <property type="component" value="Unassembled WGS sequence"/>
</dbReference>
<accession>A0A3N4GEA7</accession>
<dbReference type="PANTHER" id="PTHR43033:SF1">
    <property type="entry name" value="TRNA(ILE)-LYSIDINE SYNTHASE-RELATED"/>
    <property type="match status" value="1"/>
</dbReference>
<dbReference type="CDD" id="cd01992">
    <property type="entry name" value="TilS_N"/>
    <property type="match status" value="1"/>
</dbReference>
<proteinExistence type="inferred from homology"/>
<evidence type="ECO:0000259" key="9">
    <source>
        <dbReference type="SMART" id="SM00977"/>
    </source>
</evidence>
<dbReference type="InterPro" id="IPR012795">
    <property type="entry name" value="tRNA_Ile_lys_synt_N"/>
</dbReference>
<feature type="domain" description="Lysidine-tRNA(Ile) synthetase C-terminal" evidence="9">
    <location>
        <begin position="408"/>
        <end position="480"/>
    </location>
</feature>
<keyword evidence="3 8" id="KW-0436">Ligase</keyword>